<dbReference type="HOGENOM" id="CLU_1666363_0_0_9"/>
<dbReference type="AlphaFoldDB" id="A7VT71"/>
<gene>
    <name evidence="2" type="ORF">CLOLEP_01763</name>
</gene>
<reference evidence="2 3" key="1">
    <citation type="submission" date="2007-08" db="EMBL/GenBank/DDBJ databases">
        <title>Draft genome sequence of Clostridium leptum (DSM 753).</title>
        <authorList>
            <person name="Sudarsanam P."/>
            <person name="Ley R."/>
            <person name="Guruge J."/>
            <person name="Turnbaugh P.J."/>
            <person name="Mahowald M."/>
            <person name="Liep D."/>
            <person name="Gordon J."/>
        </authorList>
    </citation>
    <scope>NUCLEOTIDE SEQUENCE [LARGE SCALE GENOMIC DNA]</scope>
    <source>
        <strain evidence="2 3">DSM 753</strain>
    </source>
</reference>
<feature type="compositionally biased region" description="Basic and acidic residues" evidence="1">
    <location>
        <begin position="146"/>
        <end position="158"/>
    </location>
</feature>
<evidence type="ECO:0000313" key="2">
    <source>
        <dbReference type="EMBL" id="EDO61368.1"/>
    </source>
</evidence>
<feature type="compositionally biased region" description="Basic residues" evidence="1">
    <location>
        <begin position="111"/>
        <end position="121"/>
    </location>
</feature>
<name>A7VT71_9FIRM</name>
<proteinExistence type="predicted"/>
<evidence type="ECO:0000313" key="3">
    <source>
        <dbReference type="Proteomes" id="UP000003490"/>
    </source>
</evidence>
<protein>
    <submittedName>
        <fullName evidence="2">Uncharacterized protein</fullName>
    </submittedName>
</protein>
<dbReference type="Proteomes" id="UP000003490">
    <property type="component" value="Unassembled WGS sequence"/>
</dbReference>
<reference evidence="2 3" key="2">
    <citation type="submission" date="2007-08" db="EMBL/GenBank/DDBJ databases">
        <authorList>
            <person name="Fulton L."/>
            <person name="Clifton S."/>
            <person name="Fulton B."/>
            <person name="Xu J."/>
            <person name="Minx P."/>
            <person name="Pepin K.H."/>
            <person name="Johnson M."/>
            <person name="Thiruvilangam P."/>
            <person name="Bhonagiri V."/>
            <person name="Nash W.E."/>
            <person name="Wang C."/>
            <person name="Mardis E.R."/>
            <person name="Wilson R.K."/>
        </authorList>
    </citation>
    <scope>NUCLEOTIDE SEQUENCE [LARGE SCALE GENOMIC DNA]</scope>
    <source>
        <strain evidence="2 3">DSM 753</strain>
    </source>
</reference>
<accession>A7VT71</accession>
<sequence>MSVGSCFIRAFLILRQNTAALFILGFKHSRRMTKTPFHISLRLLLRAGAAEQRVPDVITDAYQRRCYQADVDGLVHPKGSLAFLLGRLFSKNDKRRQLSHHLVGPVELGNRRQRGVHHRSTAQKQSKQNQTNSGEIGSGRPPYNIEADHNAKQKQAED</sequence>
<evidence type="ECO:0000256" key="1">
    <source>
        <dbReference type="SAM" id="MobiDB-lite"/>
    </source>
</evidence>
<dbReference type="EMBL" id="ABCB02000018">
    <property type="protein sequence ID" value="EDO61368.1"/>
    <property type="molecule type" value="Genomic_DNA"/>
</dbReference>
<comment type="caution">
    <text evidence="2">The sequence shown here is derived from an EMBL/GenBank/DDBJ whole genome shotgun (WGS) entry which is preliminary data.</text>
</comment>
<feature type="compositionally biased region" description="Polar residues" evidence="1">
    <location>
        <begin position="122"/>
        <end position="135"/>
    </location>
</feature>
<feature type="region of interest" description="Disordered" evidence="1">
    <location>
        <begin position="100"/>
        <end position="158"/>
    </location>
</feature>
<organism evidence="2 3">
    <name type="scientific">[Clostridium] leptum DSM 753</name>
    <dbReference type="NCBI Taxonomy" id="428125"/>
    <lineage>
        <taxon>Bacteria</taxon>
        <taxon>Bacillati</taxon>
        <taxon>Bacillota</taxon>
        <taxon>Clostridia</taxon>
        <taxon>Eubacteriales</taxon>
        <taxon>Oscillospiraceae</taxon>
        <taxon>Oscillospiraceae incertae sedis</taxon>
    </lineage>
</organism>